<sequence length="482" mass="54139">DECAVTGNFGRTLKPLCPVSHCPIEEAAIGRDCHHIQVFDLQAYIAVNQRMRSLDKRWTCPVCGSALRPDDVILHPFAQDENRGEDGDEGGRAEMIDLFFMKVRLVKGGHAVDERGGCSGNRLLHPPPPCSAGHGDPGEYERWVTRNITSEFVTWVKNGEAGLNTYVDHGRAGGDGRGETPATASAMTTQADKVLFRTRRGLHLQYKPEPSIDQWINSEVQFDREEGGYIKPTGKVLNATEQGTFAQYQRRHVVRCRAGDLADKLTRMVDKCLPRVANESRVYIMRFPETIPKLLKRVRKIRKRIKATRQGDAKMAVQTSRKRTRQRHETRGGTTKSSVPKPRGIKTKQHVTKEHDDEQESIPDWGDDVANDVMDNAEDTPTATTAAHVAEGDDVAAMWGAHSSKLCKWSKRIWRNNVASGDDFDKNWRDFVFRDRLERTYCAAGIACQVWPFAASVGMAQRFQGSLERAHLVARRRCCCDG</sequence>
<dbReference type="PANTHER" id="PTHR10782:SF4">
    <property type="entry name" value="TONALLI, ISOFORM E"/>
    <property type="match status" value="1"/>
</dbReference>
<keyword evidence="3" id="KW-0862">Zinc</keyword>
<keyword evidence="8" id="KW-1185">Reference proteome</keyword>
<feature type="domain" description="SP-RING-type" evidence="6">
    <location>
        <begin position="1"/>
        <end position="87"/>
    </location>
</feature>
<dbReference type="EMBL" id="LSRX01000167">
    <property type="protein sequence ID" value="OLQ06091.1"/>
    <property type="molecule type" value="Genomic_DNA"/>
</dbReference>
<evidence type="ECO:0000256" key="3">
    <source>
        <dbReference type="ARBA" id="ARBA00022833"/>
    </source>
</evidence>
<reference evidence="7 8" key="1">
    <citation type="submission" date="2016-02" db="EMBL/GenBank/DDBJ databases">
        <title>Genome analysis of coral dinoflagellate symbionts highlights evolutionary adaptations to a symbiotic lifestyle.</title>
        <authorList>
            <person name="Aranda M."/>
            <person name="Li Y."/>
            <person name="Liew Y.J."/>
            <person name="Baumgarten S."/>
            <person name="Simakov O."/>
            <person name="Wilson M."/>
            <person name="Piel J."/>
            <person name="Ashoor H."/>
            <person name="Bougouffa S."/>
            <person name="Bajic V.B."/>
            <person name="Ryu T."/>
            <person name="Ravasi T."/>
            <person name="Bayer T."/>
            <person name="Micklem G."/>
            <person name="Kim H."/>
            <person name="Bhak J."/>
            <person name="Lajeunesse T.C."/>
            <person name="Voolstra C.R."/>
        </authorList>
    </citation>
    <scope>NUCLEOTIDE SEQUENCE [LARGE SCALE GENOMIC DNA]</scope>
    <source>
        <strain evidence="7 8">CCMP2467</strain>
    </source>
</reference>
<dbReference type="OrthoDB" id="28127at2759"/>
<gene>
    <name evidence="7" type="ORF">AK812_SmicGene10651</name>
</gene>
<name>A0A1Q9EFB6_SYMMI</name>
<evidence type="ECO:0000256" key="5">
    <source>
        <dbReference type="SAM" id="MobiDB-lite"/>
    </source>
</evidence>
<dbReference type="Gene3D" id="3.30.40.10">
    <property type="entry name" value="Zinc/RING finger domain, C3HC4 (zinc finger)"/>
    <property type="match status" value="1"/>
</dbReference>
<feature type="non-terminal residue" evidence="7">
    <location>
        <position position="1"/>
    </location>
</feature>
<dbReference type="AlphaFoldDB" id="A0A1Q9EFB6"/>
<dbReference type="GO" id="GO:0016925">
    <property type="term" value="P:protein sumoylation"/>
    <property type="evidence" value="ECO:0007669"/>
    <property type="project" value="TreeGrafter"/>
</dbReference>
<dbReference type="InterPro" id="IPR004181">
    <property type="entry name" value="Znf_MIZ"/>
</dbReference>
<dbReference type="GO" id="GO:0008270">
    <property type="term" value="F:zinc ion binding"/>
    <property type="evidence" value="ECO:0007669"/>
    <property type="project" value="UniProtKB-KW"/>
</dbReference>
<comment type="caution">
    <text evidence="7">The sequence shown here is derived from an EMBL/GenBank/DDBJ whole genome shotgun (WGS) entry which is preliminary data.</text>
</comment>
<evidence type="ECO:0000256" key="2">
    <source>
        <dbReference type="ARBA" id="ARBA00022771"/>
    </source>
</evidence>
<dbReference type="PROSITE" id="PS51044">
    <property type="entry name" value="ZF_SP_RING"/>
    <property type="match status" value="1"/>
</dbReference>
<evidence type="ECO:0000259" key="6">
    <source>
        <dbReference type="PROSITE" id="PS51044"/>
    </source>
</evidence>
<dbReference type="GO" id="GO:0000785">
    <property type="term" value="C:chromatin"/>
    <property type="evidence" value="ECO:0007669"/>
    <property type="project" value="TreeGrafter"/>
</dbReference>
<keyword evidence="2 4" id="KW-0863">Zinc-finger</keyword>
<evidence type="ECO:0000256" key="4">
    <source>
        <dbReference type="PROSITE-ProRule" id="PRU00452"/>
    </source>
</evidence>
<organism evidence="7 8">
    <name type="scientific">Symbiodinium microadriaticum</name>
    <name type="common">Dinoflagellate</name>
    <name type="synonym">Zooxanthella microadriatica</name>
    <dbReference type="NCBI Taxonomy" id="2951"/>
    <lineage>
        <taxon>Eukaryota</taxon>
        <taxon>Sar</taxon>
        <taxon>Alveolata</taxon>
        <taxon>Dinophyceae</taxon>
        <taxon>Suessiales</taxon>
        <taxon>Symbiodiniaceae</taxon>
        <taxon>Symbiodinium</taxon>
    </lineage>
</organism>
<keyword evidence="1" id="KW-0479">Metal-binding</keyword>
<protein>
    <recommendedName>
        <fullName evidence="6">SP-RING-type domain-containing protein</fullName>
    </recommendedName>
</protein>
<feature type="region of interest" description="Disordered" evidence="5">
    <location>
        <begin position="305"/>
        <end position="365"/>
    </location>
</feature>
<dbReference type="GO" id="GO:0061665">
    <property type="term" value="F:SUMO ligase activity"/>
    <property type="evidence" value="ECO:0007669"/>
    <property type="project" value="TreeGrafter"/>
</dbReference>
<dbReference type="Pfam" id="PF02891">
    <property type="entry name" value="zf-MIZ"/>
    <property type="match status" value="1"/>
</dbReference>
<dbReference type="Proteomes" id="UP000186817">
    <property type="component" value="Unassembled WGS sequence"/>
</dbReference>
<accession>A0A1Q9EFB6</accession>
<evidence type="ECO:0000313" key="7">
    <source>
        <dbReference type="EMBL" id="OLQ06091.1"/>
    </source>
</evidence>
<dbReference type="InterPro" id="IPR013083">
    <property type="entry name" value="Znf_RING/FYVE/PHD"/>
</dbReference>
<evidence type="ECO:0000313" key="8">
    <source>
        <dbReference type="Proteomes" id="UP000186817"/>
    </source>
</evidence>
<evidence type="ECO:0000256" key="1">
    <source>
        <dbReference type="ARBA" id="ARBA00022723"/>
    </source>
</evidence>
<proteinExistence type="predicted"/>
<dbReference type="PANTHER" id="PTHR10782">
    <property type="entry name" value="ZINC FINGER MIZ DOMAIN-CONTAINING PROTEIN"/>
    <property type="match status" value="1"/>
</dbReference>